<name>A0ABU9Z929_9HYPH</name>
<sequence length="102" mass="11803">MTPDATRWRSSASYDHVEGLAASDLAWEWLRRNDAYDEDFEALMQADADPQPLTDKIRRRWGLRFPRGPAPTSADRAGLLAPATRYERCRPRIRPRRPENGH</sequence>
<evidence type="ECO:0000313" key="3">
    <source>
        <dbReference type="Proteomes" id="UP001404845"/>
    </source>
</evidence>
<dbReference type="InterPro" id="IPR045465">
    <property type="entry name" value="Trans_reg_dom"/>
</dbReference>
<comment type="caution">
    <text evidence="2">The sequence shown here is derived from an EMBL/GenBank/DDBJ whole genome shotgun (WGS) entry which is preliminary data.</text>
</comment>
<dbReference type="EMBL" id="JAQYXL010000001">
    <property type="protein sequence ID" value="MEN3227700.1"/>
    <property type="molecule type" value="Genomic_DNA"/>
</dbReference>
<protein>
    <submittedName>
        <fullName evidence="2">DUF6499 domain-containing protein</fullName>
    </submittedName>
</protein>
<dbReference type="Proteomes" id="UP001404845">
    <property type="component" value="Unassembled WGS sequence"/>
</dbReference>
<evidence type="ECO:0000313" key="2">
    <source>
        <dbReference type="EMBL" id="MEN3227700.1"/>
    </source>
</evidence>
<dbReference type="Pfam" id="PF20109">
    <property type="entry name" value="Trans_reg_dom"/>
    <property type="match status" value="1"/>
</dbReference>
<evidence type="ECO:0000259" key="1">
    <source>
        <dbReference type="Pfam" id="PF20109"/>
    </source>
</evidence>
<keyword evidence="3" id="KW-1185">Reference proteome</keyword>
<proteinExistence type="predicted"/>
<feature type="domain" description="Transcriptional regulator-like" evidence="1">
    <location>
        <begin position="7"/>
        <end position="66"/>
    </location>
</feature>
<gene>
    <name evidence="2" type="ORF">PUR21_08655</name>
</gene>
<accession>A0ABU9Z929</accession>
<reference evidence="2 3" key="1">
    <citation type="journal article" date="2023" name="PLoS ONE">
        <title>Complete genome assembly of Hawai'i environmental nontuberculous mycobacteria reveals unexpected co-isolation with methylobacteria.</title>
        <authorList>
            <person name="Hendrix J."/>
            <person name="Epperson L.E."/>
            <person name="Tong E.I."/>
            <person name="Chan Y.L."/>
            <person name="Hasan N.A."/>
            <person name="Dawrs S.N."/>
            <person name="Norton G.J."/>
            <person name="Virdi R."/>
            <person name="Crooks J.L."/>
            <person name="Chan E.D."/>
            <person name="Honda J.R."/>
            <person name="Strong M."/>
        </authorList>
    </citation>
    <scope>NUCLEOTIDE SEQUENCE [LARGE SCALE GENOMIC DNA]</scope>
    <source>
        <strain evidence="2 3">NJH_HI01</strain>
    </source>
</reference>
<organism evidence="2 3">
    <name type="scientific">Methylorubrum rhodesianum</name>
    <dbReference type="NCBI Taxonomy" id="29427"/>
    <lineage>
        <taxon>Bacteria</taxon>
        <taxon>Pseudomonadati</taxon>
        <taxon>Pseudomonadota</taxon>
        <taxon>Alphaproteobacteria</taxon>
        <taxon>Hyphomicrobiales</taxon>
        <taxon>Methylobacteriaceae</taxon>
        <taxon>Methylorubrum</taxon>
    </lineage>
</organism>